<dbReference type="InterPro" id="IPR019128">
    <property type="entry name" value="Dcc1"/>
</dbReference>
<proteinExistence type="inferred from homology"/>
<evidence type="ECO:0000313" key="4">
    <source>
        <dbReference type="Proteomes" id="UP000054399"/>
    </source>
</evidence>
<dbReference type="EMBL" id="ATAM02000013">
    <property type="protein sequence ID" value="KAL0240573.1"/>
    <property type="molecule type" value="Genomic_DNA"/>
</dbReference>
<dbReference type="PANTHER" id="PTHR13395">
    <property type="entry name" value="SISTER CHROMATID COHESION PROTEIN DCC1-RELATED"/>
    <property type="match status" value="1"/>
</dbReference>
<gene>
    <name evidence="3" type="ORF">I308_106370</name>
</gene>
<comment type="caution">
    <text evidence="3">The sequence shown here is derived from an EMBL/GenBank/DDBJ whole genome shotgun (WGS) entry which is preliminary data.</text>
</comment>
<evidence type="ECO:0000313" key="3">
    <source>
        <dbReference type="EMBL" id="KAL0240573.1"/>
    </source>
</evidence>
<dbReference type="Pfam" id="PF09724">
    <property type="entry name" value="Dcc1"/>
    <property type="match status" value="1"/>
</dbReference>
<dbReference type="RefSeq" id="XP_066611072.1">
    <property type="nucleotide sequence ID" value="XM_066760800.1"/>
</dbReference>
<dbReference type="PANTHER" id="PTHR13395:SF6">
    <property type="entry name" value="SISTER CHROMATID COHESION PROTEIN DCC1"/>
    <property type="match status" value="1"/>
</dbReference>
<accession>A0ABR3BIQ2</accession>
<keyword evidence="4" id="KW-1185">Reference proteome</keyword>
<keyword evidence="2" id="KW-0235">DNA replication</keyword>
<dbReference type="GeneID" id="91993225"/>
<evidence type="ECO:0008006" key="5">
    <source>
        <dbReference type="Google" id="ProtNLM"/>
    </source>
</evidence>
<comment type="similarity">
    <text evidence="1">Belongs to the DCC1 family.</text>
</comment>
<sequence>MSNALPEKNVVLRFPPIPKGQDDVQEEIYQLLELPPDLLKLVEAMKDKEDGQVFPLMIKGRPSDDATLCTADSTFLLRTVGISNSLLVCLPPSPDDLSYSFTKDEGDRPTLQIRDICHQVLECVPVAPNLERIRTVLRASAWEGMEGGLGKRKRQEGDGRKVKRWTKEQLRSVVQASDAELEQGLKERNVIEVEGEFDSHKFRLTFSGRMLLLPSVHLKDFLNILLSLLAINSSRSPTTAPSQTIITALEEYDVPSSISVPVLDLFGTVEDGQWMANVERMVKEVGLGILCAVKKNKKRDEFMSEWQEEVGETWREYTDLKLLEGEYLLSPPPPSALSFTSPSPLISYFPLASLPLQPAERFAELFLTRQRWRPEEMAPFLRGLTRDGDSKGRDKLVAKFVRIVKEKDGTWWYPRRSA</sequence>
<reference evidence="4" key="1">
    <citation type="submission" date="2015-01" db="EMBL/GenBank/DDBJ databases">
        <title>The Genome Sequence of Cryptococcus gattii MMRL2647.</title>
        <authorList>
            <consortium name="The Broad Institute Genomics Platform"/>
            <person name="Cuomo C."/>
            <person name="Litvintseva A."/>
            <person name="Chen Y."/>
            <person name="Heitman J."/>
            <person name="Sun S."/>
            <person name="Springer D."/>
            <person name="Dromer F."/>
            <person name="Young S."/>
            <person name="Zeng Q."/>
            <person name="Gargeya S."/>
            <person name="Abouelleil A."/>
            <person name="Alvarado L."/>
            <person name="Chapman S.B."/>
            <person name="Gainer-Dewar J."/>
            <person name="Goldberg J."/>
            <person name="Griggs A."/>
            <person name="Gujja S."/>
            <person name="Hansen M."/>
            <person name="Howarth C."/>
            <person name="Imamovic A."/>
            <person name="Larimer J."/>
            <person name="Murphy C."/>
            <person name="Naylor J."/>
            <person name="Pearson M."/>
            <person name="Priest M."/>
            <person name="Roberts A."/>
            <person name="Saif S."/>
            <person name="Shea T."/>
            <person name="Sykes S."/>
            <person name="Wortman J."/>
            <person name="Nusbaum C."/>
            <person name="Birren B."/>
        </authorList>
    </citation>
    <scope>NUCLEOTIDE SEQUENCE [LARGE SCALE GENOMIC DNA]</scope>
    <source>
        <strain evidence="4">IND107</strain>
    </source>
</reference>
<evidence type="ECO:0000256" key="2">
    <source>
        <dbReference type="ARBA" id="ARBA00022705"/>
    </source>
</evidence>
<name>A0ABR3BIQ2_9TREE</name>
<evidence type="ECO:0000256" key="1">
    <source>
        <dbReference type="ARBA" id="ARBA00007017"/>
    </source>
</evidence>
<reference evidence="3 4" key="2">
    <citation type="submission" date="2024-01" db="EMBL/GenBank/DDBJ databases">
        <title>Comparative genomics of Cryptococcus and Kwoniella reveals pathogenesis evolution and contrasting modes of karyotype evolution via chromosome fusion or intercentromeric recombination.</title>
        <authorList>
            <person name="Coelho M.A."/>
            <person name="David-Palma M."/>
            <person name="Shea T."/>
            <person name="Bowers K."/>
            <person name="Mcginley-Smith S."/>
            <person name="Mohammad A.W."/>
            <person name="Gnirke A."/>
            <person name="Yurkov A.M."/>
            <person name="Nowrousian M."/>
            <person name="Sun S."/>
            <person name="Cuomo C.A."/>
            <person name="Heitman J."/>
        </authorList>
    </citation>
    <scope>NUCLEOTIDE SEQUENCE [LARGE SCALE GENOMIC DNA]</scope>
    <source>
        <strain evidence="3 4">IND107</strain>
    </source>
</reference>
<protein>
    <recommendedName>
        <fullName evidence="5">Sister chromatid cohesion protein DCC1</fullName>
    </recommendedName>
</protein>
<dbReference type="Proteomes" id="UP000054399">
    <property type="component" value="Unassembled WGS sequence"/>
</dbReference>
<organism evidence="3 4">
    <name type="scientific">Cryptococcus tetragattii IND107</name>
    <dbReference type="NCBI Taxonomy" id="1296105"/>
    <lineage>
        <taxon>Eukaryota</taxon>
        <taxon>Fungi</taxon>
        <taxon>Dikarya</taxon>
        <taxon>Basidiomycota</taxon>
        <taxon>Agaricomycotina</taxon>
        <taxon>Tremellomycetes</taxon>
        <taxon>Tremellales</taxon>
        <taxon>Cryptococcaceae</taxon>
        <taxon>Cryptococcus</taxon>
        <taxon>Cryptococcus gattii species complex</taxon>
    </lineage>
</organism>